<reference evidence="2" key="2">
    <citation type="submission" date="2023-07" db="EMBL/GenBank/DDBJ databases">
        <authorList>
            <consortium name="Lawrence Berkeley National Laboratory"/>
            <person name="Haridas S."/>
            <person name="Hensen N."/>
            <person name="Bonometti L."/>
            <person name="Westerberg I."/>
            <person name="Brannstrom I.O."/>
            <person name="Guillou S."/>
            <person name="Cros-Aarteil S."/>
            <person name="Calhoun S."/>
            <person name="Kuo A."/>
            <person name="Mondo S."/>
            <person name="Pangilinan J."/>
            <person name="Riley R."/>
            <person name="LaButti K."/>
            <person name="Andreopoulos B."/>
            <person name="Lipzen A."/>
            <person name="Chen C."/>
            <person name="Yanf M."/>
            <person name="Daum C."/>
            <person name="Ng V."/>
            <person name="Clum A."/>
            <person name="Steindorff A."/>
            <person name="Ohm R."/>
            <person name="Martin F."/>
            <person name="Silar P."/>
            <person name="Natvig D."/>
            <person name="Lalanne C."/>
            <person name="Gautier V."/>
            <person name="Ament-velasquez S.L."/>
            <person name="Kruys A."/>
            <person name="Hutchinson M.I."/>
            <person name="Powell A.J."/>
            <person name="Barry K."/>
            <person name="Miller A.N."/>
            <person name="Grigoriev I.V."/>
            <person name="Debuchy R."/>
            <person name="Gladieux P."/>
            <person name="Thoren M.H."/>
            <person name="Johannesson H."/>
        </authorList>
    </citation>
    <scope>NUCLEOTIDE SEQUENCE</scope>
    <source>
        <strain evidence="2">FGSC 1904</strain>
    </source>
</reference>
<comment type="caution">
    <text evidence="2">The sequence shown here is derived from an EMBL/GenBank/DDBJ whole genome shotgun (WGS) entry which is preliminary data.</text>
</comment>
<dbReference type="AlphaFoldDB" id="A0AAE0UCS4"/>
<name>A0AAE0UCS4_SORBR</name>
<proteinExistence type="predicted"/>
<evidence type="ECO:0000313" key="3">
    <source>
        <dbReference type="Proteomes" id="UP001281003"/>
    </source>
</evidence>
<feature type="region of interest" description="Disordered" evidence="1">
    <location>
        <begin position="142"/>
        <end position="164"/>
    </location>
</feature>
<evidence type="ECO:0000256" key="1">
    <source>
        <dbReference type="SAM" id="MobiDB-lite"/>
    </source>
</evidence>
<dbReference type="Proteomes" id="UP001281003">
    <property type="component" value="Unassembled WGS sequence"/>
</dbReference>
<organism evidence="2 3">
    <name type="scientific">Sordaria brevicollis</name>
    <dbReference type="NCBI Taxonomy" id="83679"/>
    <lineage>
        <taxon>Eukaryota</taxon>
        <taxon>Fungi</taxon>
        <taxon>Dikarya</taxon>
        <taxon>Ascomycota</taxon>
        <taxon>Pezizomycotina</taxon>
        <taxon>Sordariomycetes</taxon>
        <taxon>Sordariomycetidae</taxon>
        <taxon>Sordariales</taxon>
        <taxon>Sordariaceae</taxon>
        <taxon>Sordaria</taxon>
    </lineage>
</organism>
<dbReference type="EMBL" id="JAUTDP010000005">
    <property type="protein sequence ID" value="KAK3399353.1"/>
    <property type="molecule type" value="Genomic_DNA"/>
</dbReference>
<protein>
    <submittedName>
        <fullName evidence="2">Uncharacterized protein</fullName>
    </submittedName>
</protein>
<keyword evidence="3" id="KW-1185">Reference proteome</keyword>
<accession>A0AAE0UCS4</accession>
<gene>
    <name evidence="2" type="ORF">B0T20DRAFT_478714</name>
</gene>
<sequence>MPPAAANRSPPPRYDSPNYLLTTALQQIFDEARARADGKVLPELLHMIETAYDADAALIPHFGLGSHRQSAFNLLDPFGCVVGGPQVGDSLPLYTARPSANERTLNVTPSGEPPSYWEVVTPSVAPNQPPVLAGSKRMRETRANAGHRQNKRVCTGEGSAEHNEKDDDITSLVVLMEQLSIEDPTFEDPSAQDMDICQEYKVRS</sequence>
<evidence type="ECO:0000313" key="2">
    <source>
        <dbReference type="EMBL" id="KAK3399353.1"/>
    </source>
</evidence>
<reference evidence="2" key="1">
    <citation type="journal article" date="2023" name="Mol. Phylogenet. Evol.">
        <title>Genome-scale phylogeny and comparative genomics of the fungal order Sordariales.</title>
        <authorList>
            <person name="Hensen N."/>
            <person name="Bonometti L."/>
            <person name="Westerberg I."/>
            <person name="Brannstrom I.O."/>
            <person name="Guillou S."/>
            <person name="Cros-Aarteil S."/>
            <person name="Calhoun S."/>
            <person name="Haridas S."/>
            <person name="Kuo A."/>
            <person name="Mondo S."/>
            <person name="Pangilinan J."/>
            <person name="Riley R."/>
            <person name="LaButti K."/>
            <person name="Andreopoulos B."/>
            <person name="Lipzen A."/>
            <person name="Chen C."/>
            <person name="Yan M."/>
            <person name="Daum C."/>
            <person name="Ng V."/>
            <person name="Clum A."/>
            <person name="Steindorff A."/>
            <person name="Ohm R.A."/>
            <person name="Martin F."/>
            <person name="Silar P."/>
            <person name="Natvig D.O."/>
            <person name="Lalanne C."/>
            <person name="Gautier V."/>
            <person name="Ament-Velasquez S.L."/>
            <person name="Kruys A."/>
            <person name="Hutchinson M.I."/>
            <person name="Powell A.J."/>
            <person name="Barry K."/>
            <person name="Miller A.N."/>
            <person name="Grigoriev I.V."/>
            <person name="Debuchy R."/>
            <person name="Gladieux P."/>
            <person name="Hiltunen Thoren M."/>
            <person name="Johannesson H."/>
        </authorList>
    </citation>
    <scope>NUCLEOTIDE SEQUENCE</scope>
    <source>
        <strain evidence="2">FGSC 1904</strain>
    </source>
</reference>